<protein>
    <recommendedName>
        <fullName evidence="5">Myb-like domain-containing protein</fullName>
    </recommendedName>
</protein>
<evidence type="ECO:0000313" key="7">
    <source>
        <dbReference type="Proteomes" id="UP000245207"/>
    </source>
</evidence>
<dbReference type="InterPro" id="IPR001005">
    <property type="entry name" value="SANT/Myb"/>
</dbReference>
<evidence type="ECO:0000256" key="2">
    <source>
        <dbReference type="ARBA" id="ARBA00022771"/>
    </source>
</evidence>
<dbReference type="SMART" id="SM00717">
    <property type="entry name" value="SANT"/>
    <property type="match status" value="1"/>
</dbReference>
<dbReference type="PROSITE" id="PS50090">
    <property type="entry name" value="MYB_LIKE"/>
    <property type="match status" value="1"/>
</dbReference>
<comment type="caution">
    <text evidence="6">The sequence shown here is derived from an EMBL/GenBank/DDBJ whole genome shotgun (WGS) entry which is preliminary data.</text>
</comment>
<dbReference type="InterPro" id="IPR001965">
    <property type="entry name" value="Znf_PHD"/>
</dbReference>
<dbReference type="SMART" id="SM00249">
    <property type="entry name" value="PHD"/>
    <property type="match status" value="1"/>
</dbReference>
<dbReference type="Gene3D" id="3.30.40.10">
    <property type="entry name" value="Zinc/RING finger domain, C3HC4 (zinc finger)"/>
    <property type="match status" value="1"/>
</dbReference>
<keyword evidence="3" id="KW-0862">Zinc</keyword>
<dbReference type="AlphaFoldDB" id="A0A2U1MN91"/>
<keyword evidence="2" id="KW-0863">Zinc-finger</keyword>
<dbReference type="InterPro" id="IPR009057">
    <property type="entry name" value="Homeodomain-like_sf"/>
</dbReference>
<reference evidence="6 7" key="1">
    <citation type="journal article" date="2018" name="Mol. Plant">
        <title>The genome of Artemisia annua provides insight into the evolution of Asteraceae family and artemisinin biosynthesis.</title>
        <authorList>
            <person name="Shen Q."/>
            <person name="Zhang L."/>
            <person name="Liao Z."/>
            <person name="Wang S."/>
            <person name="Yan T."/>
            <person name="Shi P."/>
            <person name="Liu M."/>
            <person name="Fu X."/>
            <person name="Pan Q."/>
            <person name="Wang Y."/>
            <person name="Lv Z."/>
            <person name="Lu X."/>
            <person name="Zhang F."/>
            <person name="Jiang W."/>
            <person name="Ma Y."/>
            <person name="Chen M."/>
            <person name="Hao X."/>
            <person name="Li L."/>
            <person name="Tang Y."/>
            <person name="Lv G."/>
            <person name="Zhou Y."/>
            <person name="Sun X."/>
            <person name="Brodelius P.E."/>
            <person name="Rose J.K.C."/>
            <person name="Tang K."/>
        </authorList>
    </citation>
    <scope>NUCLEOTIDE SEQUENCE [LARGE SCALE GENOMIC DNA]</scope>
    <source>
        <strain evidence="7">cv. Huhao1</strain>
        <tissue evidence="6">Leaf</tissue>
    </source>
</reference>
<feature type="compositionally biased region" description="Polar residues" evidence="4">
    <location>
        <begin position="225"/>
        <end position="235"/>
    </location>
</feature>
<keyword evidence="1" id="KW-0479">Metal-binding</keyword>
<evidence type="ECO:0000259" key="5">
    <source>
        <dbReference type="PROSITE" id="PS50090"/>
    </source>
</evidence>
<feature type="compositionally biased region" description="Basic and acidic residues" evidence="4">
    <location>
        <begin position="209"/>
        <end position="224"/>
    </location>
</feature>
<gene>
    <name evidence="6" type="ORF">CTI12_AA361580</name>
</gene>
<evidence type="ECO:0000256" key="4">
    <source>
        <dbReference type="SAM" id="MobiDB-lite"/>
    </source>
</evidence>
<name>A0A2U1MN91_ARTAN</name>
<proteinExistence type="predicted"/>
<organism evidence="6 7">
    <name type="scientific">Artemisia annua</name>
    <name type="common">Sweet wormwood</name>
    <dbReference type="NCBI Taxonomy" id="35608"/>
    <lineage>
        <taxon>Eukaryota</taxon>
        <taxon>Viridiplantae</taxon>
        <taxon>Streptophyta</taxon>
        <taxon>Embryophyta</taxon>
        <taxon>Tracheophyta</taxon>
        <taxon>Spermatophyta</taxon>
        <taxon>Magnoliopsida</taxon>
        <taxon>eudicotyledons</taxon>
        <taxon>Gunneridae</taxon>
        <taxon>Pentapetalae</taxon>
        <taxon>asterids</taxon>
        <taxon>campanulids</taxon>
        <taxon>Asterales</taxon>
        <taxon>Asteraceae</taxon>
        <taxon>Asteroideae</taxon>
        <taxon>Anthemideae</taxon>
        <taxon>Artemisiinae</taxon>
        <taxon>Artemisia</taxon>
    </lineage>
</organism>
<feature type="region of interest" description="Disordered" evidence="4">
    <location>
        <begin position="506"/>
        <end position="561"/>
    </location>
</feature>
<dbReference type="SUPFAM" id="SSF46689">
    <property type="entry name" value="Homeodomain-like"/>
    <property type="match status" value="1"/>
</dbReference>
<feature type="domain" description="Myb-like" evidence="5">
    <location>
        <begin position="556"/>
        <end position="617"/>
    </location>
</feature>
<accession>A0A2U1MN91</accession>
<evidence type="ECO:0000313" key="6">
    <source>
        <dbReference type="EMBL" id="PWA62684.1"/>
    </source>
</evidence>
<sequence length="624" mass="69173">MASKGSTAPAFVWNWVIEALASSEQADASTLIGLVNTAPAISGDAGKDARELVSLRILENLFAHGNDTDADSAQNAKISFDASERCEDVLNRILHKQTPEAMLKLEQDKWDVRPFLMHKRSSMPKCLLIKLKEAMLESSNPLLSSLKEKSKLVISNVSEDMSPAKDDPSLNFSKDKNQVQENVLPETDQVQNSVGGTTEHAGIQEEDTSPTKDDLVLNNPRKETNTVQEKVSQGADQEEKSSGGTTEYAGLENCEMFTEPSLEGPGGDQMIEDGADANILRDDDHVPRDTYTEGHDKRVSVDSMEGLEFVVTIQQNSERDNVERPDIAAEKEAFLKSQCTTSQDSFAMTEWSQIDLCMKCNEGGQLLVCSSDACVIRIHESCLGSSVTLDESDKFFCPFCAYSRAISKCMEAKRKVSLARKDLQAFTSFSVNHMLSKSSEKQSELQKKGTESFPETIEGHGNGHTASRANDINCKSNEQDSELPDPLIPIVNDEMHIATECLHQQTAELPKNPIPEPSTPPKKCKRKESQSSTEPSCSRTLRKRKAQHTPPAPLPSLRRNKLPWTKTEEDILKEGVQRYASANNKGIPWKEILDFGRNVFHKGRTTIDLKDKWRNICKGSANVK</sequence>
<dbReference type="InterPro" id="IPR011011">
    <property type="entry name" value="Znf_FYVE_PHD"/>
</dbReference>
<dbReference type="SUPFAM" id="SSF57903">
    <property type="entry name" value="FYVE/PHD zinc finger"/>
    <property type="match status" value="1"/>
</dbReference>
<dbReference type="PANTHER" id="PTHR47863">
    <property type="entry name" value="RING/FYVE/PHD ZINC FINGER SUPERFAMILY PROTEIN"/>
    <property type="match status" value="1"/>
</dbReference>
<dbReference type="Proteomes" id="UP000245207">
    <property type="component" value="Unassembled WGS sequence"/>
</dbReference>
<feature type="compositionally biased region" description="Polar residues" evidence="4">
    <location>
        <begin position="530"/>
        <end position="539"/>
    </location>
</feature>
<dbReference type="EMBL" id="PKPP01004813">
    <property type="protein sequence ID" value="PWA62684.1"/>
    <property type="molecule type" value="Genomic_DNA"/>
</dbReference>
<dbReference type="STRING" id="35608.A0A2U1MN91"/>
<feature type="compositionally biased region" description="Basic and acidic residues" evidence="4">
    <location>
        <begin position="438"/>
        <end position="450"/>
    </location>
</feature>
<feature type="region of interest" description="Disordered" evidence="4">
    <location>
        <begin position="437"/>
        <end position="487"/>
    </location>
</feature>
<dbReference type="OrthoDB" id="608866at2759"/>
<keyword evidence="7" id="KW-1185">Reference proteome</keyword>
<dbReference type="InterPro" id="IPR013083">
    <property type="entry name" value="Znf_RING/FYVE/PHD"/>
</dbReference>
<dbReference type="PANTHER" id="PTHR47863:SF10">
    <property type="entry name" value="HOMEODOMAIN-LIKE, ZINC FINGER, RING_FYVE_PHD-TYPE-RELATED"/>
    <property type="match status" value="1"/>
</dbReference>
<feature type="region of interest" description="Disordered" evidence="4">
    <location>
        <begin position="199"/>
        <end position="247"/>
    </location>
</feature>
<evidence type="ECO:0000256" key="3">
    <source>
        <dbReference type="ARBA" id="ARBA00022833"/>
    </source>
</evidence>
<dbReference type="GO" id="GO:0008270">
    <property type="term" value="F:zinc ion binding"/>
    <property type="evidence" value="ECO:0007669"/>
    <property type="project" value="UniProtKB-KW"/>
</dbReference>
<feature type="compositionally biased region" description="Polar residues" evidence="4">
    <location>
        <begin position="464"/>
        <end position="476"/>
    </location>
</feature>
<evidence type="ECO:0000256" key="1">
    <source>
        <dbReference type="ARBA" id="ARBA00022723"/>
    </source>
</evidence>
<dbReference type="Gene3D" id="1.10.10.60">
    <property type="entry name" value="Homeodomain-like"/>
    <property type="match status" value="1"/>
</dbReference>
<dbReference type="CDD" id="cd11660">
    <property type="entry name" value="SANT_TRF"/>
    <property type="match status" value="1"/>
</dbReference>